<evidence type="ECO:0000313" key="1">
    <source>
        <dbReference type="EMBL" id="GGK08720.1"/>
    </source>
</evidence>
<protein>
    <submittedName>
        <fullName evidence="1">Uncharacterized protein</fullName>
    </submittedName>
</protein>
<dbReference type="EMBL" id="BMME01000001">
    <property type="protein sequence ID" value="GGK08720.1"/>
    <property type="molecule type" value="Genomic_DNA"/>
</dbReference>
<reference evidence="2" key="1">
    <citation type="journal article" date="2019" name="Int. J. Syst. Evol. Microbiol.">
        <title>The Global Catalogue of Microorganisms (GCM) 10K type strain sequencing project: providing services to taxonomists for standard genome sequencing and annotation.</title>
        <authorList>
            <consortium name="The Broad Institute Genomics Platform"/>
            <consortium name="The Broad Institute Genome Sequencing Center for Infectious Disease"/>
            <person name="Wu L."/>
            <person name="Ma J."/>
        </authorList>
    </citation>
    <scope>NUCLEOTIDE SEQUENCE [LARGE SCALE GENOMIC DNA]</scope>
    <source>
        <strain evidence="2">CGMCC 1.8985</strain>
    </source>
</reference>
<evidence type="ECO:0000313" key="2">
    <source>
        <dbReference type="Proteomes" id="UP000599009"/>
    </source>
</evidence>
<dbReference type="PROSITE" id="PS51257">
    <property type="entry name" value="PROKAR_LIPOPROTEIN"/>
    <property type="match status" value="1"/>
</dbReference>
<name>A0ABQ2EE76_9GAMM</name>
<comment type="caution">
    <text evidence="1">The sequence shown here is derived from an EMBL/GenBank/DDBJ whole genome shotgun (WGS) entry which is preliminary data.</text>
</comment>
<sequence length="207" mass="22089">MSEGKTRMRAGTSIATCTVALIALGAASCAITSGHHTGPNGQPVYFIDGMSAGTAYKKAQKLCPGGYNLIGNPRQSSPVDYVMTIECKGPAVGGSGGVGHTLDPATRGGWWADHAPEQADVPDYASWEKFDARKFARMEPRRTTRVQMAEMLGQPTNSMDLPGDFGSDQWIEGSQALGVIYKRGVLQEVNLLSSIDLSIAERQRLGL</sequence>
<keyword evidence="2" id="KW-1185">Reference proteome</keyword>
<gene>
    <name evidence="1" type="ORF">GCM10011394_17640</name>
</gene>
<dbReference type="RefSeq" id="WP_132984695.1">
    <property type="nucleotide sequence ID" value="NZ_BMME01000001.1"/>
</dbReference>
<organism evidence="1 2">
    <name type="scientific">Luteimonas terricola</name>
    <dbReference type="NCBI Taxonomy" id="645597"/>
    <lineage>
        <taxon>Bacteria</taxon>
        <taxon>Pseudomonadati</taxon>
        <taxon>Pseudomonadota</taxon>
        <taxon>Gammaproteobacteria</taxon>
        <taxon>Lysobacterales</taxon>
        <taxon>Lysobacteraceae</taxon>
        <taxon>Luteimonas</taxon>
    </lineage>
</organism>
<dbReference type="Proteomes" id="UP000599009">
    <property type="component" value="Unassembled WGS sequence"/>
</dbReference>
<accession>A0ABQ2EE76</accession>
<proteinExistence type="predicted"/>